<feature type="transmembrane region" description="Helical" evidence="1">
    <location>
        <begin position="48"/>
        <end position="68"/>
    </location>
</feature>
<protein>
    <submittedName>
        <fullName evidence="2">Uncharacterized protein</fullName>
    </submittedName>
</protein>
<evidence type="ECO:0000313" key="3">
    <source>
        <dbReference type="Proteomes" id="UP000485058"/>
    </source>
</evidence>
<reference evidence="2 3" key="1">
    <citation type="submission" date="2020-02" db="EMBL/GenBank/DDBJ databases">
        <title>Draft genome sequence of Haematococcus lacustris strain NIES-144.</title>
        <authorList>
            <person name="Morimoto D."/>
            <person name="Nakagawa S."/>
            <person name="Yoshida T."/>
            <person name="Sawayama S."/>
        </authorList>
    </citation>
    <scope>NUCLEOTIDE SEQUENCE [LARGE SCALE GENOMIC DNA]</scope>
    <source>
        <strain evidence="2 3">NIES-144</strain>
    </source>
</reference>
<dbReference type="Proteomes" id="UP000485058">
    <property type="component" value="Unassembled WGS sequence"/>
</dbReference>
<dbReference type="AlphaFoldDB" id="A0A699ZI57"/>
<evidence type="ECO:0000313" key="2">
    <source>
        <dbReference type="EMBL" id="GFH22417.1"/>
    </source>
</evidence>
<keyword evidence="1" id="KW-0472">Membrane</keyword>
<proteinExistence type="predicted"/>
<name>A0A699ZI57_HAELA</name>
<sequence length="122" mass="12798">MNRSKSTRTARFTMNRAVHAPTVTRVLLLFEGSGLAFNMPPRGQLASMLYFLAIALFWLVLLAGIATLQDTCAGGSADGSADGSDDGSTGGSTEMMGSCGMALSKACWFALWLPSCWPAASP</sequence>
<evidence type="ECO:0000256" key="1">
    <source>
        <dbReference type="SAM" id="Phobius"/>
    </source>
</evidence>
<accession>A0A699ZI57</accession>
<comment type="caution">
    <text evidence="2">The sequence shown here is derived from an EMBL/GenBank/DDBJ whole genome shotgun (WGS) entry which is preliminary data.</text>
</comment>
<dbReference type="EMBL" id="BLLF01002035">
    <property type="protein sequence ID" value="GFH22417.1"/>
    <property type="molecule type" value="Genomic_DNA"/>
</dbReference>
<gene>
    <name evidence="2" type="ORF">HaLaN_19880</name>
</gene>
<organism evidence="2 3">
    <name type="scientific">Haematococcus lacustris</name>
    <name type="common">Green alga</name>
    <name type="synonym">Haematococcus pluvialis</name>
    <dbReference type="NCBI Taxonomy" id="44745"/>
    <lineage>
        <taxon>Eukaryota</taxon>
        <taxon>Viridiplantae</taxon>
        <taxon>Chlorophyta</taxon>
        <taxon>core chlorophytes</taxon>
        <taxon>Chlorophyceae</taxon>
        <taxon>CS clade</taxon>
        <taxon>Chlamydomonadales</taxon>
        <taxon>Haematococcaceae</taxon>
        <taxon>Haematococcus</taxon>
    </lineage>
</organism>
<keyword evidence="1" id="KW-0812">Transmembrane</keyword>
<keyword evidence="3" id="KW-1185">Reference proteome</keyword>
<keyword evidence="1" id="KW-1133">Transmembrane helix</keyword>